<dbReference type="EMBL" id="LR899013">
    <property type="protein sequence ID" value="CAD7090368.1"/>
    <property type="molecule type" value="Genomic_DNA"/>
</dbReference>
<dbReference type="InterPro" id="IPR052192">
    <property type="entry name" value="Insect_Ionotropic_Sensory_Rcpt"/>
</dbReference>
<name>A0A7R8V0B1_HERIL</name>
<keyword evidence="10" id="KW-1185">Reference proteome</keyword>
<dbReference type="GO" id="GO:0005886">
    <property type="term" value="C:plasma membrane"/>
    <property type="evidence" value="ECO:0007669"/>
    <property type="project" value="UniProtKB-SubCell"/>
</dbReference>
<evidence type="ECO:0000256" key="3">
    <source>
        <dbReference type="ARBA" id="ARBA00022692"/>
    </source>
</evidence>
<organism evidence="9 10">
    <name type="scientific">Hermetia illucens</name>
    <name type="common">Black soldier fly</name>
    <dbReference type="NCBI Taxonomy" id="343691"/>
    <lineage>
        <taxon>Eukaryota</taxon>
        <taxon>Metazoa</taxon>
        <taxon>Ecdysozoa</taxon>
        <taxon>Arthropoda</taxon>
        <taxon>Hexapoda</taxon>
        <taxon>Insecta</taxon>
        <taxon>Pterygota</taxon>
        <taxon>Neoptera</taxon>
        <taxon>Endopterygota</taxon>
        <taxon>Diptera</taxon>
        <taxon>Brachycera</taxon>
        <taxon>Stratiomyomorpha</taxon>
        <taxon>Stratiomyidae</taxon>
        <taxon>Hermetiinae</taxon>
        <taxon>Hermetia</taxon>
    </lineage>
</organism>
<keyword evidence="3 8" id="KW-0812">Transmembrane</keyword>
<evidence type="ECO:0000256" key="6">
    <source>
        <dbReference type="ARBA" id="ARBA00023170"/>
    </source>
</evidence>
<evidence type="ECO:0000313" key="10">
    <source>
        <dbReference type="Proteomes" id="UP000594454"/>
    </source>
</evidence>
<reference evidence="9 10" key="1">
    <citation type="submission" date="2020-11" db="EMBL/GenBank/DDBJ databases">
        <authorList>
            <person name="Wallbank WR R."/>
            <person name="Pardo Diaz C."/>
            <person name="Kozak K."/>
            <person name="Martin S."/>
            <person name="Jiggins C."/>
            <person name="Moest M."/>
            <person name="Warren A I."/>
            <person name="Generalovic N T."/>
            <person name="Byers J.R.P. K."/>
            <person name="Montejo-Kovacevich G."/>
            <person name="Yen C E."/>
        </authorList>
    </citation>
    <scope>NUCLEOTIDE SEQUENCE [LARGE SCALE GENOMIC DNA]</scope>
</reference>
<dbReference type="AlphaFoldDB" id="A0A7R8V0B1"/>
<evidence type="ECO:0000313" key="9">
    <source>
        <dbReference type="EMBL" id="CAD7090368.1"/>
    </source>
</evidence>
<comment type="subcellular location">
    <subcellularLocation>
        <location evidence="1">Cell membrane</location>
        <topology evidence="1">Multi-pass membrane protein</topology>
    </subcellularLocation>
</comment>
<evidence type="ECO:0000256" key="2">
    <source>
        <dbReference type="ARBA" id="ARBA00022475"/>
    </source>
</evidence>
<dbReference type="OrthoDB" id="7912094at2759"/>
<sequence>MLSVNLFLPLFFANYSSLHSIFNITYQFKDLAVFSTVDTKCQDTTEYILFEMGEHESTAAVVFTRNSSVILRQTIASPFLLLAVLPVDIFETLNIIEAMIERFQDIKIIFVFIEVWGNQSDRLDDLFSWCSKTGAFSVVAMFLESSEQIYSIDPFPKSEIVSASPAMIGDLLFIDKTRDYKGAVLRRALIDDFPRSYMYTNDEGKAVIVGHNSIYVSEFIRHMNATMVDVLNEDGSLMNIFEAENSVSEGRADIPTVARSSICRNNIMFTVPVISSQYSFLVPFSKSVPPSAYITLPFNLDVWALVAVITIFISSAVYLHNWILENSSDFMRVLYNTMLGIASQSIPQESFTSWRYRYIRIHLITIGFILTNLYLAYLSSFLTTQVYEPQLKSYKDIRDRGQKLLAVNFHYDYFEQRNLTPDYSDEIVTLINRETYLSIIFTMNGTYGIGLPEEEKALIEFYQRNLKRPVFFDPSLEFPVAMPGTLVRKNSTFLVHLNNFILNLWASGLLNYWRKVHGLETIRLKFRAKVERTDSPKKLSLEHIEFILQFLFCGLMFATLSFLMELLVVYIQKTKQRKCNRTNLK</sequence>
<evidence type="ECO:0000256" key="7">
    <source>
        <dbReference type="ARBA" id="ARBA00023180"/>
    </source>
</evidence>
<evidence type="ECO:0000256" key="1">
    <source>
        <dbReference type="ARBA" id="ARBA00004651"/>
    </source>
</evidence>
<gene>
    <name evidence="9" type="ORF">HERILL_LOCUS12854</name>
</gene>
<keyword evidence="7" id="KW-0325">Glycoprotein</keyword>
<feature type="transmembrane region" description="Helical" evidence="8">
    <location>
        <begin position="302"/>
        <end position="324"/>
    </location>
</feature>
<evidence type="ECO:0000256" key="4">
    <source>
        <dbReference type="ARBA" id="ARBA00022989"/>
    </source>
</evidence>
<dbReference type="PANTHER" id="PTHR42643">
    <property type="entry name" value="IONOTROPIC RECEPTOR 20A-RELATED"/>
    <property type="match status" value="1"/>
</dbReference>
<dbReference type="Proteomes" id="UP000594454">
    <property type="component" value="Chromosome 5"/>
</dbReference>
<keyword evidence="4 8" id="KW-1133">Transmembrane helix</keyword>
<dbReference type="Gene3D" id="1.10.287.70">
    <property type="match status" value="1"/>
</dbReference>
<keyword evidence="6" id="KW-0675">Receptor</keyword>
<dbReference type="PANTHER" id="PTHR42643:SF41">
    <property type="entry name" value="IONOTROPIC RECEPTOR 20A-RELATED"/>
    <property type="match status" value="1"/>
</dbReference>
<evidence type="ECO:0000256" key="5">
    <source>
        <dbReference type="ARBA" id="ARBA00023136"/>
    </source>
</evidence>
<feature type="transmembrane region" description="Helical" evidence="8">
    <location>
        <begin position="546"/>
        <end position="571"/>
    </location>
</feature>
<keyword evidence="5 8" id="KW-0472">Membrane</keyword>
<keyword evidence="2" id="KW-1003">Cell membrane</keyword>
<feature type="transmembrane region" description="Helical" evidence="8">
    <location>
        <begin position="361"/>
        <end position="382"/>
    </location>
</feature>
<evidence type="ECO:0000256" key="8">
    <source>
        <dbReference type="SAM" id="Phobius"/>
    </source>
</evidence>
<protein>
    <submittedName>
        <fullName evidence="9">Uncharacterized protein</fullName>
    </submittedName>
</protein>
<dbReference type="SUPFAM" id="SSF53850">
    <property type="entry name" value="Periplasmic binding protein-like II"/>
    <property type="match status" value="1"/>
</dbReference>
<proteinExistence type="predicted"/>
<accession>A0A7R8V0B1</accession>
<dbReference type="InParanoid" id="A0A7R8V0B1"/>